<comment type="caution">
    <text evidence="1">The sequence shown here is derived from an EMBL/GenBank/DDBJ whole genome shotgun (WGS) entry which is preliminary data.</text>
</comment>
<dbReference type="RefSeq" id="WP_234653402.1">
    <property type="nucleotide sequence ID" value="NZ_CP094997.1"/>
</dbReference>
<dbReference type="Pfam" id="PF13589">
    <property type="entry name" value="HATPase_c_3"/>
    <property type="match status" value="1"/>
</dbReference>
<keyword evidence="2" id="KW-1185">Reference proteome</keyword>
<dbReference type="InterPro" id="IPR036890">
    <property type="entry name" value="HATPase_C_sf"/>
</dbReference>
<reference evidence="1" key="1">
    <citation type="submission" date="2021-12" db="EMBL/GenBank/DDBJ databases">
        <title>Novel species in genus Dyadobacter.</title>
        <authorList>
            <person name="Ma C."/>
        </authorList>
    </citation>
    <scope>NUCLEOTIDE SEQUENCE</scope>
    <source>
        <strain evidence="1">LJ419</strain>
    </source>
</reference>
<dbReference type="Proteomes" id="UP001139000">
    <property type="component" value="Unassembled WGS sequence"/>
</dbReference>
<accession>A0A9X1PGZ2</accession>
<evidence type="ECO:0000313" key="1">
    <source>
        <dbReference type="EMBL" id="MCF0060563.1"/>
    </source>
</evidence>
<dbReference type="SUPFAM" id="SSF55874">
    <property type="entry name" value="ATPase domain of HSP90 chaperone/DNA topoisomerase II/histidine kinase"/>
    <property type="match status" value="1"/>
</dbReference>
<gene>
    <name evidence="1" type="ORF">LXM26_03605</name>
</gene>
<protein>
    <submittedName>
        <fullName evidence="1">ATP-binding protein</fullName>
    </submittedName>
</protein>
<organism evidence="1 2">
    <name type="scientific">Dyadobacter chenwenxiniae</name>
    <dbReference type="NCBI Taxonomy" id="2906456"/>
    <lineage>
        <taxon>Bacteria</taxon>
        <taxon>Pseudomonadati</taxon>
        <taxon>Bacteroidota</taxon>
        <taxon>Cytophagia</taxon>
        <taxon>Cytophagales</taxon>
        <taxon>Spirosomataceae</taxon>
        <taxon>Dyadobacter</taxon>
    </lineage>
</organism>
<sequence length="674" mass="79015">MRNRLEISSKGIKKILRNYNAQLSIAEYIWNGFDADATIVNLKYSIDAFENINEVRITDNGYGIDFEKLPVKFVPFYESEKAIEISSPKHHSATHGKNGVGRLTFFTFAHNARWTTAFETKNGLASGTVEIGVSGLHTYNAVQHNSPITSLSGTEVLFYNVFISKEVMENSVIPFLVSEFCWFLELNKAKGFRIIVNDADLDYINNILDYQETQTLIYEATGTVFTFKYVQWKETLHKELSKFYFLSSAGDEVYKDFTTLNKKGDEFYHSVYIQSDIFDNFDFGSSESSPQLSLLSKAKSSLEYKFLLFEITKYLREKRKPFLREYGAKLVQQYEQDGIMPIYRNEWEKIFKKSLLEETIIGLYEVQPKLFISLNTDQKKTFVRLLDLLLDSNERDNLLRIIDEVVDLDTEERNDFVELFKTTKLNRIVECIKLIEDRYKTYYHLRDLVFSADLKANEVNHLQKVIENHYWLFGEQYHLVTAAEPKFDEALRRYHYLLYKEDTDHKLDHPHKYKEMDIFMCRQNVQTNRIENIVVELKHPKIRLGLSQYGQVDKYLQTILNEPMFNAPNMSWEFYLIGNEFDNTGFIKKLIETNANHGIESLVHWSDKGRIKVYVKKWSQIFAEFEMKHKFLNDKLLLERTHLMINPENADNIIKMAALNSAVQPEEVNLPKLA</sequence>
<name>A0A9X1PGZ2_9BACT</name>
<proteinExistence type="predicted"/>
<dbReference type="Gene3D" id="3.30.565.10">
    <property type="entry name" value="Histidine kinase-like ATPase, C-terminal domain"/>
    <property type="match status" value="1"/>
</dbReference>
<evidence type="ECO:0000313" key="2">
    <source>
        <dbReference type="Proteomes" id="UP001139000"/>
    </source>
</evidence>
<keyword evidence="1" id="KW-0067">ATP-binding</keyword>
<dbReference type="GO" id="GO:0005524">
    <property type="term" value="F:ATP binding"/>
    <property type="evidence" value="ECO:0007669"/>
    <property type="project" value="UniProtKB-KW"/>
</dbReference>
<dbReference type="EMBL" id="JAJTTC010000001">
    <property type="protein sequence ID" value="MCF0060563.1"/>
    <property type="molecule type" value="Genomic_DNA"/>
</dbReference>
<keyword evidence="1" id="KW-0547">Nucleotide-binding</keyword>
<dbReference type="AlphaFoldDB" id="A0A9X1PGZ2"/>